<gene>
    <name evidence="1" type="ORF">C1Y40_05689</name>
</gene>
<evidence type="ECO:0000313" key="1">
    <source>
        <dbReference type="EMBL" id="PQM44151.1"/>
    </source>
</evidence>
<proteinExistence type="predicted"/>
<evidence type="ECO:0000313" key="2">
    <source>
        <dbReference type="Proteomes" id="UP000238296"/>
    </source>
</evidence>
<protein>
    <submittedName>
        <fullName evidence="1">Uncharacterized protein</fullName>
    </submittedName>
</protein>
<name>A0A2S8BBX8_9MYCO</name>
<accession>A0A2S8BBX8</accession>
<sequence length="31" mass="2995">MTLICAAAGKDPKAAIRIAGAGLASHGGVSW</sequence>
<comment type="caution">
    <text evidence="1">The sequence shown here is derived from an EMBL/GenBank/DDBJ whole genome shotgun (WGS) entry which is preliminary data.</text>
</comment>
<dbReference type="AlphaFoldDB" id="A0A2S8BBX8"/>
<dbReference type="Proteomes" id="UP000238296">
    <property type="component" value="Unassembled WGS sequence"/>
</dbReference>
<dbReference type="EMBL" id="PPEA01000944">
    <property type="protein sequence ID" value="PQM44151.1"/>
    <property type="molecule type" value="Genomic_DNA"/>
</dbReference>
<reference evidence="1 2" key="1">
    <citation type="journal article" date="2017" name="Int. J. Syst. Evol. Microbiol.">
        <title>Mycobacterium talmoniae sp. nov., a slowly growing mycobacterium isolated from human respiratory samples.</title>
        <authorList>
            <person name="Davidson R.M."/>
            <person name="DeGroote M.A."/>
            <person name="Marola J.L."/>
            <person name="Buss S."/>
            <person name="Jones V."/>
            <person name="McNeil M.R."/>
            <person name="Freifeld A.G."/>
            <person name="Elaine Epperson L."/>
            <person name="Hasan N.A."/>
            <person name="Jackson M."/>
            <person name="Iwen P.C."/>
            <person name="Salfinger M."/>
            <person name="Strong M."/>
        </authorList>
    </citation>
    <scope>NUCLEOTIDE SEQUENCE [LARGE SCALE GENOMIC DNA]</scope>
    <source>
        <strain evidence="1 2">ATCC BAA-2683</strain>
    </source>
</reference>
<organism evidence="1 2">
    <name type="scientific">Mycobacterium talmoniae</name>
    <dbReference type="NCBI Taxonomy" id="1858794"/>
    <lineage>
        <taxon>Bacteria</taxon>
        <taxon>Bacillati</taxon>
        <taxon>Actinomycetota</taxon>
        <taxon>Actinomycetes</taxon>
        <taxon>Mycobacteriales</taxon>
        <taxon>Mycobacteriaceae</taxon>
        <taxon>Mycobacterium</taxon>
    </lineage>
</organism>